<accession>A0A7G9RG23</accession>
<dbReference type="RefSeq" id="WP_187580388.1">
    <property type="nucleotide sequence ID" value="NZ_CP060713.1"/>
</dbReference>
<evidence type="ECO:0000313" key="3">
    <source>
        <dbReference type="EMBL" id="QNN54548.1"/>
    </source>
</evidence>
<keyword evidence="4" id="KW-1185">Reference proteome</keyword>
<gene>
    <name evidence="3" type="ORF">H9L09_09700</name>
</gene>
<evidence type="ECO:0000313" key="4">
    <source>
        <dbReference type="Proteomes" id="UP000515947"/>
    </source>
</evidence>
<dbReference type="GO" id="GO:0016787">
    <property type="term" value="F:hydrolase activity"/>
    <property type="evidence" value="ECO:0007669"/>
    <property type="project" value="InterPro"/>
</dbReference>
<proteinExistence type="predicted"/>
<feature type="domain" description="Calcineurin-like phosphoesterase" evidence="2">
    <location>
        <begin position="264"/>
        <end position="434"/>
    </location>
</feature>
<dbReference type="SUPFAM" id="SSF56300">
    <property type="entry name" value="Metallo-dependent phosphatases"/>
    <property type="match status" value="1"/>
</dbReference>
<sequence>MGPFAALRRPDPRWAATLAVVWLLTAVPIAVTLFLTGSRTIVLAGHDTDLEPTLDGYATVDLGPYLPSFRIASGSRLGAALDLGPTDLRSYEALVERYALLASQPEGQIAKVRATLVDMALDSAVVGALLGLAAPGLVLLVGRRRWSELAHPWSRRRTGATAVCALVVVAAVGTGTLVEDSDEPSVREQSWQPLAEALPDVDLPSRAAGLEVESGLMTSGTRRLVESALATYRKSLTFYQDLTAAAPALASQLRAPQEGEVVALLVSDRHDNIGMDPVARAVADAGGATFLLDAGDDTSTGGSWEAFSLDSLNSAFDDYDDRYAVAGNHDNGDFVTEYLAGLGFTTLVGDVVDGPDGIRLLGASDVRSSGLGSWRDQSGEVTFDEQRTLLADAACAQDAKDERISTLLVHDAASGSEALERGCVDLVLAGHLHEQVGPSPVVAADGTVGYSYTNGTTGGAAYAVALGSKLRRDAEVTLVTYREGRPVGLQPVMVRTTGEFRVGPWTPLEVTVAPQ</sequence>
<dbReference type="Proteomes" id="UP000515947">
    <property type="component" value="Chromosome"/>
</dbReference>
<dbReference type="Gene3D" id="3.60.21.10">
    <property type="match status" value="1"/>
</dbReference>
<dbReference type="InterPro" id="IPR029052">
    <property type="entry name" value="Metallo-depent_PP-like"/>
</dbReference>
<organism evidence="3 4">
    <name type="scientific">Nocardioides mesophilus</name>
    <dbReference type="NCBI Taxonomy" id="433659"/>
    <lineage>
        <taxon>Bacteria</taxon>
        <taxon>Bacillati</taxon>
        <taxon>Actinomycetota</taxon>
        <taxon>Actinomycetes</taxon>
        <taxon>Propionibacteriales</taxon>
        <taxon>Nocardioidaceae</taxon>
        <taxon>Nocardioides</taxon>
    </lineage>
</organism>
<evidence type="ECO:0000259" key="2">
    <source>
        <dbReference type="Pfam" id="PF00149"/>
    </source>
</evidence>
<feature type="transmembrane region" description="Helical" evidence="1">
    <location>
        <begin position="12"/>
        <end position="35"/>
    </location>
</feature>
<dbReference type="AlphaFoldDB" id="A0A7G9RG23"/>
<evidence type="ECO:0000256" key="1">
    <source>
        <dbReference type="SAM" id="Phobius"/>
    </source>
</evidence>
<dbReference type="Pfam" id="PF00149">
    <property type="entry name" value="Metallophos"/>
    <property type="match status" value="1"/>
</dbReference>
<keyword evidence="1" id="KW-0472">Membrane</keyword>
<protein>
    <submittedName>
        <fullName evidence="3">Metallophosphoesterase</fullName>
    </submittedName>
</protein>
<keyword evidence="1" id="KW-0812">Transmembrane</keyword>
<reference evidence="3 4" key="1">
    <citation type="submission" date="2020-08" db="EMBL/GenBank/DDBJ databases">
        <title>Genome sequence of Nocardioides mesophilus KACC 16243T.</title>
        <authorList>
            <person name="Hyun D.-W."/>
            <person name="Bae J.-W."/>
        </authorList>
    </citation>
    <scope>NUCLEOTIDE SEQUENCE [LARGE SCALE GENOMIC DNA]</scope>
    <source>
        <strain evidence="3 4">KACC 16243</strain>
    </source>
</reference>
<name>A0A7G9RG23_9ACTN</name>
<dbReference type="InterPro" id="IPR004843">
    <property type="entry name" value="Calcineurin-like_PHP"/>
</dbReference>
<dbReference type="KEGG" id="nmes:H9L09_09700"/>
<feature type="transmembrane region" description="Helical" evidence="1">
    <location>
        <begin position="120"/>
        <end position="140"/>
    </location>
</feature>
<dbReference type="EMBL" id="CP060713">
    <property type="protein sequence ID" value="QNN54548.1"/>
    <property type="molecule type" value="Genomic_DNA"/>
</dbReference>
<keyword evidence="1" id="KW-1133">Transmembrane helix</keyword>